<evidence type="ECO:0000256" key="4">
    <source>
        <dbReference type="ARBA" id="ARBA00017394"/>
    </source>
</evidence>
<dbReference type="EC" id="2.7.1.26" evidence="3"/>
<dbReference type="Gene3D" id="2.40.30.30">
    <property type="entry name" value="Riboflavin kinase-like"/>
    <property type="match status" value="1"/>
</dbReference>
<dbReference type="GO" id="GO:0005524">
    <property type="term" value="F:ATP binding"/>
    <property type="evidence" value="ECO:0007669"/>
    <property type="project" value="UniProtKB-KW"/>
</dbReference>
<evidence type="ECO:0000256" key="12">
    <source>
        <dbReference type="ARBA" id="ARBA00022840"/>
    </source>
</evidence>
<keyword evidence="9" id="KW-0547">Nucleotide-binding</keyword>
<feature type="coiled-coil region" evidence="17">
    <location>
        <begin position="181"/>
        <end position="208"/>
    </location>
</feature>
<dbReference type="FunFam" id="2.40.30.30:FF:000002">
    <property type="entry name" value="Riboflavin kinase, putative"/>
    <property type="match status" value="1"/>
</dbReference>
<evidence type="ECO:0000256" key="5">
    <source>
        <dbReference type="ARBA" id="ARBA00022630"/>
    </source>
</evidence>
<keyword evidence="12" id="KW-0067">ATP-binding</keyword>
<dbReference type="SMART" id="SM00904">
    <property type="entry name" value="Flavokinase"/>
    <property type="match status" value="1"/>
</dbReference>
<dbReference type="InterPro" id="IPR015865">
    <property type="entry name" value="Riboflavin_kinase_bac/euk"/>
</dbReference>
<comment type="cofactor">
    <cofactor evidence="1">
        <name>Zn(2+)</name>
        <dbReference type="ChEBI" id="CHEBI:29105"/>
    </cofactor>
</comment>
<evidence type="ECO:0000256" key="6">
    <source>
        <dbReference type="ARBA" id="ARBA00022643"/>
    </source>
</evidence>
<keyword evidence="6" id="KW-0288">FMN</keyword>
<keyword evidence="10" id="KW-0418">Kinase</keyword>
<comment type="catalytic activity">
    <reaction evidence="14">
        <text>riboflavin + ATP = FMN + ADP + H(+)</text>
        <dbReference type="Rhea" id="RHEA:14357"/>
        <dbReference type="ChEBI" id="CHEBI:15378"/>
        <dbReference type="ChEBI" id="CHEBI:30616"/>
        <dbReference type="ChEBI" id="CHEBI:57986"/>
        <dbReference type="ChEBI" id="CHEBI:58210"/>
        <dbReference type="ChEBI" id="CHEBI:456216"/>
        <dbReference type="EC" id="2.7.1.26"/>
    </reaction>
    <physiologicalReaction direction="left-to-right" evidence="14">
        <dbReference type="Rhea" id="RHEA:14358"/>
    </physiologicalReaction>
</comment>
<dbReference type="GO" id="GO:0009398">
    <property type="term" value="P:FMN biosynthetic process"/>
    <property type="evidence" value="ECO:0007669"/>
    <property type="project" value="TreeGrafter"/>
</dbReference>
<dbReference type="InterPro" id="IPR023468">
    <property type="entry name" value="Riboflavin_kinase"/>
</dbReference>
<keyword evidence="17" id="KW-0175">Coiled coil</keyword>
<evidence type="ECO:0000313" key="19">
    <source>
        <dbReference type="EMBL" id="KAK1132281.1"/>
    </source>
</evidence>
<reference evidence="19" key="1">
    <citation type="submission" date="2021-10" db="EMBL/GenBank/DDBJ databases">
        <title>Melipona bicolor Genome sequencing and assembly.</title>
        <authorList>
            <person name="Araujo N.S."/>
            <person name="Arias M.C."/>
        </authorList>
    </citation>
    <scope>NUCLEOTIDE SEQUENCE</scope>
    <source>
        <strain evidence="19">USP_2M_L1-L4_2017</strain>
        <tissue evidence="19">Whole body</tissue>
    </source>
</reference>
<evidence type="ECO:0000256" key="14">
    <source>
        <dbReference type="ARBA" id="ARBA00050912"/>
    </source>
</evidence>
<name>A0AA40KTP1_9HYME</name>
<comment type="caution">
    <text evidence="19">The sequence shown here is derived from an EMBL/GenBank/DDBJ whole genome shotgun (WGS) entry which is preliminary data.</text>
</comment>
<dbReference type="GO" id="GO:0046872">
    <property type="term" value="F:metal ion binding"/>
    <property type="evidence" value="ECO:0007669"/>
    <property type="project" value="UniProtKB-KW"/>
</dbReference>
<sequence length="218" mass="25143">MNYSSNSNYVIINIKYRRGLDREIHHHGFILPLFLYSTTACYITKSLRRHVSPTSDNCYKLQVTSLTSKFIMCTKSLPYFLSGLVVRGFGRGSKALGIPTANLEDKVVDNLPHDLTTGIYYGWATINKQTYKMVASIGWNPFYKNEKKTVEIHLIHNFENDFYGKQIKAIFTGYIRPEKDFTSEEELIQAIKNDIAVAEEQLQKSDMMAYKNNPFLKE</sequence>
<keyword evidence="20" id="KW-1185">Reference proteome</keyword>
<evidence type="ECO:0000256" key="1">
    <source>
        <dbReference type="ARBA" id="ARBA00001947"/>
    </source>
</evidence>
<evidence type="ECO:0000256" key="3">
    <source>
        <dbReference type="ARBA" id="ARBA00012105"/>
    </source>
</evidence>
<keyword evidence="8" id="KW-0479">Metal-binding</keyword>
<evidence type="ECO:0000256" key="11">
    <source>
        <dbReference type="ARBA" id="ARBA00022833"/>
    </source>
</evidence>
<dbReference type="GO" id="GO:0009231">
    <property type="term" value="P:riboflavin biosynthetic process"/>
    <property type="evidence" value="ECO:0007669"/>
    <property type="project" value="InterPro"/>
</dbReference>
<organism evidence="19 20">
    <name type="scientific">Melipona bicolor</name>
    <dbReference type="NCBI Taxonomy" id="60889"/>
    <lineage>
        <taxon>Eukaryota</taxon>
        <taxon>Metazoa</taxon>
        <taxon>Ecdysozoa</taxon>
        <taxon>Arthropoda</taxon>
        <taxon>Hexapoda</taxon>
        <taxon>Insecta</taxon>
        <taxon>Pterygota</taxon>
        <taxon>Neoptera</taxon>
        <taxon>Endopterygota</taxon>
        <taxon>Hymenoptera</taxon>
        <taxon>Apocrita</taxon>
        <taxon>Aculeata</taxon>
        <taxon>Apoidea</taxon>
        <taxon>Anthophila</taxon>
        <taxon>Apidae</taxon>
        <taxon>Melipona</taxon>
    </lineage>
</organism>
<feature type="domain" description="Riboflavin kinase" evidence="18">
    <location>
        <begin position="76"/>
        <end position="203"/>
    </location>
</feature>
<keyword evidence="7" id="KW-0808">Transferase</keyword>
<accession>A0AA40KTP1</accession>
<dbReference type="PANTHER" id="PTHR22749">
    <property type="entry name" value="RIBOFLAVIN KINASE/FMN ADENYLYLTRANSFERASE"/>
    <property type="match status" value="1"/>
</dbReference>
<keyword evidence="11" id="KW-0862">Zinc</keyword>
<proteinExistence type="predicted"/>
<evidence type="ECO:0000256" key="7">
    <source>
        <dbReference type="ARBA" id="ARBA00022679"/>
    </source>
</evidence>
<evidence type="ECO:0000313" key="20">
    <source>
        <dbReference type="Proteomes" id="UP001177670"/>
    </source>
</evidence>
<evidence type="ECO:0000256" key="17">
    <source>
        <dbReference type="SAM" id="Coils"/>
    </source>
</evidence>
<dbReference type="EMBL" id="JAHYIQ010000005">
    <property type="protein sequence ID" value="KAK1132281.1"/>
    <property type="molecule type" value="Genomic_DNA"/>
</dbReference>
<dbReference type="GO" id="GO:0005739">
    <property type="term" value="C:mitochondrion"/>
    <property type="evidence" value="ECO:0007669"/>
    <property type="project" value="TreeGrafter"/>
</dbReference>
<evidence type="ECO:0000256" key="16">
    <source>
        <dbReference type="ARBA" id="ARBA00077632"/>
    </source>
</evidence>
<dbReference type="Proteomes" id="UP001177670">
    <property type="component" value="Unassembled WGS sequence"/>
</dbReference>
<dbReference type="GO" id="GO:0008531">
    <property type="term" value="F:riboflavin kinase activity"/>
    <property type="evidence" value="ECO:0007669"/>
    <property type="project" value="UniProtKB-EC"/>
</dbReference>
<dbReference type="Pfam" id="PF01687">
    <property type="entry name" value="Flavokinase"/>
    <property type="match status" value="1"/>
</dbReference>
<dbReference type="AlphaFoldDB" id="A0AA40KTP1"/>
<dbReference type="PANTHER" id="PTHR22749:SF6">
    <property type="entry name" value="RIBOFLAVIN KINASE"/>
    <property type="match status" value="1"/>
</dbReference>
<evidence type="ECO:0000256" key="2">
    <source>
        <dbReference type="ARBA" id="ARBA00005201"/>
    </source>
</evidence>
<evidence type="ECO:0000256" key="8">
    <source>
        <dbReference type="ARBA" id="ARBA00022723"/>
    </source>
</evidence>
<evidence type="ECO:0000256" key="10">
    <source>
        <dbReference type="ARBA" id="ARBA00022777"/>
    </source>
</evidence>
<evidence type="ECO:0000256" key="13">
    <source>
        <dbReference type="ARBA" id="ARBA00029789"/>
    </source>
</evidence>
<evidence type="ECO:0000259" key="18">
    <source>
        <dbReference type="SMART" id="SM00904"/>
    </source>
</evidence>
<comment type="function">
    <text evidence="15">Catalyzes the phosphorylation of riboflavin (vitamin B2) to form flavin-mononucleotide (FMN), hence rate-limiting enzyme in the synthesis of FAD. Essential for TNF-induced reactive oxygen species (ROS) production. Through its interaction with both TNFRSF1A and CYBA, physically and functionally couples TNFRSF1A to NADPH oxidase. TNF-activation of RFK may enhance the incorporation of FAD in NADPH oxidase, a critical step for the assembly and activation of NADPH oxidase.</text>
</comment>
<comment type="pathway">
    <text evidence="2">Cofactor biosynthesis; FMN biosynthesis; FMN from riboflavin (ATP route): step 1/1.</text>
</comment>
<gene>
    <name evidence="19" type="ORF">K0M31_016401</name>
</gene>
<evidence type="ECO:0000256" key="9">
    <source>
        <dbReference type="ARBA" id="ARBA00022741"/>
    </source>
</evidence>
<keyword evidence="5" id="KW-0285">Flavoprotein</keyword>
<evidence type="ECO:0000256" key="15">
    <source>
        <dbReference type="ARBA" id="ARBA00054097"/>
    </source>
</evidence>
<protein>
    <recommendedName>
        <fullName evidence="4">Riboflavin kinase</fullName>
        <ecNumber evidence="3">2.7.1.26</ecNumber>
    </recommendedName>
    <alternativeName>
        <fullName evidence="16">ATP:riboflavin 5'-phosphotransferase</fullName>
    </alternativeName>
    <alternativeName>
        <fullName evidence="13">Flavokinase</fullName>
    </alternativeName>
</protein>
<dbReference type="InterPro" id="IPR023465">
    <property type="entry name" value="Riboflavin_kinase_dom_sf"/>
</dbReference>
<dbReference type="SUPFAM" id="SSF82114">
    <property type="entry name" value="Riboflavin kinase-like"/>
    <property type="match status" value="1"/>
</dbReference>